<name>A0A0N4UU69_ENTVE</name>
<protein>
    <submittedName>
        <fullName evidence="3">Transposase</fullName>
    </submittedName>
</protein>
<dbReference type="AlphaFoldDB" id="A0A0N4UU69"/>
<reference evidence="1 2" key="2">
    <citation type="submission" date="2018-10" db="EMBL/GenBank/DDBJ databases">
        <authorList>
            <consortium name="Pathogen Informatics"/>
        </authorList>
    </citation>
    <scope>NUCLEOTIDE SEQUENCE [LARGE SCALE GENOMIC DNA]</scope>
</reference>
<evidence type="ECO:0000313" key="3">
    <source>
        <dbReference type="WBParaSite" id="EVEC_0000091201-mRNA-1"/>
    </source>
</evidence>
<sequence length="38" mass="4457">MWHQLNPQRFYAGFLLSKKTIKQKLQLLRKPGVSNVTS</sequence>
<evidence type="ECO:0000313" key="2">
    <source>
        <dbReference type="Proteomes" id="UP000274131"/>
    </source>
</evidence>
<accession>A0A0N4UU69</accession>
<gene>
    <name evidence="1" type="ORF">EVEC_LOCUS634</name>
</gene>
<reference evidence="3" key="1">
    <citation type="submission" date="2017-02" db="UniProtKB">
        <authorList>
            <consortium name="WormBaseParasite"/>
        </authorList>
    </citation>
    <scope>IDENTIFICATION</scope>
</reference>
<proteinExistence type="predicted"/>
<organism evidence="3">
    <name type="scientific">Enterobius vermicularis</name>
    <name type="common">Human pinworm</name>
    <dbReference type="NCBI Taxonomy" id="51028"/>
    <lineage>
        <taxon>Eukaryota</taxon>
        <taxon>Metazoa</taxon>
        <taxon>Ecdysozoa</taxon>
        <taxon>Nematoda</taxon>
        <taxon>Chromadorea</taxon>
        <taxon>Rhabditida</taxon>
        <taxon>Spirurina</taxon>
        <taxon>Oxyuridomorpha</taxon>
        <taxon>Oxyuroidea</taxon>
        <taxon>Oxyuridae</taxon>
        <taxon>Enterobius</taxon>
    </lineage>
</organism>
<evidence type="ECO:0000313" key="1">
    <source>
        <dbReference type="EMBL" id="VDD85491.1"/>
    </source>
</evidence>
<dbReference type="WBParaSite" id="EVEC_0000091201-mRNA-1">
    <property type="protein sequence ID" value="EVEC_0000091201-mRNA-1"/>
    <property type="gene ID" value="EVEC_0000091201"/>
</dbReference>
<dbReference type="Proteomes" id="UP000274131">
    <property type="component" value="Unassembled WGS sequence"/>
</dbReference>
<keyword evidence="2" id="KW-1185">Reference proteome</keyword>
<dbReference type="EMBL" id="UXUI01001711">
    <property type="protein sequence ID" value="VDD85491.1"/>
    <property type="molecule type" value="Genomic_DNA"/>
</dbReference>